<dbReference type="Gene3D" id="3.10.129.10">
    <property type="entry name" value="Hotdog Thioesterase"/>
    <property type="match status" value="1"/>
</dbReference>
<reference evidence="4 5" key="1">
    <citation type="submission" date="2020-08" db="EMBL/GenBank/DDBJ databases">
        <title>A novel species.</title>
        <authorList>
            <person name="Gao J."/>
        </authorList>
    </citation>
    <scope>NUCLEOTIDE SEQUENCE [LARGE SCALE GENOMIC DNA]</scope>
    <source>
        <strain evidence="4 5">CRXT-G-22</strain>
    </source>
</reference>
<dbReference type="Proteomes" id="UP000516052">
    <property type="component" value="Chromosome"/>
</dbReference>
<evidence type="ECO:0000259" key="3">
    <source>
        <dbReference type="Pfam" id="PF03061"/>
    </source>
</evidence>
<dbReference type="GO" id="GO:0005829">
    <property type="term" value="C:cytosol"/>
    <property type="evidence" value="ECO:0007669"/>
    <property type="project" value="TreeGrafter"/>
</dbReference>
<dbReference type="InterPro" id="IPR003736">
    <property type="entry name" value="PAAI_dom"/>
</dbReference>
<feature type="domain" description="Thioesterase" evidence="3">
    <location>
        <begin position="44"/>
        <end position="109"/>
    </location>
</feature>
<dbReference type="PANTHER" id="PTHR43240:SF5">
    <property type="entry name" value="1,4-DIHYDROXY-2-NAPHTHOYL-COA THIOESTERASE 1"/>
    <property type="match status" value="1"/>
</dbReference>
<dbReference type="CDD" id="cd03443">
    <property type="entry name" value="PaaI_thioesterase"/>
    <property type="match status" value="1"/>
</dbReference>
<dbReference type="NCBIfam" id="TIGR00369">
    <property type="entry name" value="unchar_dom_1"/>
    <property type="match status" value="1"/>
</dbReference>
<comment type="similarity">
    <text evidence="1">Belongs to the thioesterase PaaI family.</text>
</comment>
<evidence type="ECO:0000256" key="1">
    <source>
        <dbReference type="ARBA" id="ARBA00008324"/>
    </source>
</evidence>
<keyword evidence="5" id="KW-1185">Reference proteome</keyword>
<protein>
    <submittedName>
        <fullName evidence="4">PaaI family thioesterase</fullName>
    </submittedName>
</protein>
<dbReference type="InterPro" id="IPR006683">
    <property type="entry name" value="Thioestr_dom"/>
</dbReference>
<evidence type="ECO:0000256" key="2">
    <source>
        <dbReference type="ARBA" id="ARBA00022801"/>
    </source>
</evidence>
<accession>A0A7H0I7H0</accession>
<evidence type="ECO:0000313" key="4">
    <source>
        <dbReference type="EMBL" id="QNP68736.1"/>
    </source>
</evidence>
<proteinExistence type="inferred from homology"/>
<evidence type="ECO:0000313" key="5">
    <source>
        <dbReference type="Proteomes" id="UP000516052"/>
    </source>
</evidence>
<organism evidence="4 5">
    <name type="scientific">Streptomyces roseirectus</name>
    <dbReference type="NCBI Taxonomy" id="2768066"/>
    <lineage>
        <taxon>Bacteria</taxon>
        <taxon>Bacillati</taxon>
        <taxon>Actinomycetota</taxon>
        <taxon>Actinomycetes</taxon>
        <taxon>Kitasatosporales</taxon>
        <taxon>Streptomycetaceae</taxon>
        <taxon>Streptomyces</taxon>
    </lineage>
</organism>
<gene>
    <name evidence="4" type="ORF">IAG44_04190</name>
</gene>
<dbReference type="KEGG" id="sroi:IAG44_04190"/>
<name>A0A7H0I7H0_9ACTN</name>
<dbReference type="PANTHER" id="PTHR43240">
    <property type="entry name" value="1,4-DIHYDROXY-2-NAPHTHOYL-COA THIOESTERASE 1"/>
    <property type="match status" value="1"/>
</dbReference>
<dbReference type="EMBL" id="CP060828">
    <property type="protein sequence ID" value="QNP68736.1"/>
    <property type="molecule type" value="Genomic_DNA"/>
</dbReference>
<dbReference type="InterPro" id="IPR029069">
    <property type="entry name" value="HotDog_dom_sf"/>
</dbReference>
<dbReference type="GO" id="GO:0061522">
    <property type="term" value="F:1,4-dihydroxy-2-naphthoyl-CoA thioesterase activity"/>
    <property type="evidence" value="ECO:0007669"/>
    <property type="project" value="TreeGrafter"/>
</dbReference>
<keyword evidence="2" id="KW-0378">Hydrolase</keyword>
<dbReference type="Pfam" id="PF03061">
    <property type="entry name" value="4HBT"/>
    <property type="match status" value="1"/>
</dbReference>
<dbReference type="AlphaFoldDB" id="A0A7H0I7H0"/>
<dbReference type="SUPFAM" id="SSF54637">
    <property type="entry name" value="Thioesterase/thiol ester dehydrase-isomerase"/>
    <property type="match status" value="1"/>
</dbReference>
<sequence>MSLALDDLLAAMPFARRSGVELTEATPERAVGTLAWSPEACTVGGILHGGALMTLADAVGAVCAFLNLPEGAGTSTVESKTNFLRGVRSGTVTATSRPLHVGGRLIVVQDVRRAPADPWLSLDKSRATPGSGKAAVVTEKARPGEGRAFSCGALGKPCTCISPQEAGRLSLDHQRIVRGPELG</sequence>